<protein>
    <submittedName>
        <fullName evidence="2">Hypothetical_protein</fullName>
    </submittedName>
</protein>
<comment type="caution">
    <text evidence="1">The sequence shown here is derived from an EMBL/GenBank/DDBJ whole genome shotgun (WGS) entry which is preliminary data.</text>
</comment>
<evidence type="ECO:0000313" key="2">
    <source>
        <dbReference type="EMBL" id="CAL6082247.1"/>
    </source>
</evidence>
<sequence>MTSEMLNMPNLPAYHSRKDKQTQILCSQYIAEISLLRVNEHEQEETDQRVMILFPALNLEALRVAADTLVPRFIPAIPKIVTKITSEVNNISSSAELGFVRFRSNVIFYFYAKSQSIITRPFICHVNKLYYFNFLRVSNGQQLTESVRIRYRYLIMIIAGQVFTMQRC</sequence>
<gene>
    <name evidence="1" type="ORF">HINF_LOCUS2927</name>
    <name evidence="2" type="ORF">HINF_LOCUS61039</name>
</gene>
<reference evidence="1" key="1">
    <citation type="submission" date="2023-06" db="EMBL/GenBank/DDBJ databases">
        <authorList>
            <person name="Kurt Z."/>
        </authorList>
    </citation>
    <scope>NUCLEOTIDE SEQUENCE</scope>
</reference>
<organism evidence="1">
    <name type="scientific">Hexamita inflata</name>
    <dbReference type="NCBI Taxonomy" id="28002"/>
    <lineage>
        <taxon>Eukaryota</taxon>
        <taxon>Metamonada</taxon>
        <taxon>Diplomonadida</taxon>
        <taxon>Hexamitidae</taxon>
        <taxon>Hexamitinae</taxon>
        <taxon>Hexamita</taxon>
    </lineage>
</organism>
<evidence type="ECO:0000313" key="3">
    <source>
        <dbReference type="Proteomes" id="UP001642409"/>
    </source>
</evidence>
<dbReference type="EMBL" id="CAXDID020000362">
    <property type="protein sequence ID" value="CAL6082247.1"/>
    <property type="molecule type" value="Genomic_DNA"/>
</dbReference>
<accession>A0AA86TG59</accession>
<dbReference type="EMBL" id="CATOUU010000069">
    <property type="protein sequence ID" value="CAI9915282.1"/>
    <property type="molecule type" value="Genomic_DNA"/>
</dbReference>
<name>A0AA86TG59_9EUKA</name>
<evidence type="ECO:0000313" key="1">
    <source>
        <dbReference type="EMBL" id="CAI9915282.1"/>
    </source>
</evidence>
<dbReference type="Proteomes" id="UP001642409">
    <property type="component" value="Unassembled WGS sequence"/>
</dbReference>
<dbReference type="AlphaFoldDB" id="A0AA86TG59"/>
<keyword evidence="3" id="KW-1185">Reference proteome</keyword>
<reference evidence="2 3" key="2">
    <citation type="submission" date="2024-07" db="EMBL/GenBank/DDBJ databases">
        <authorList>
            <person name="Akdeniz Z."/>
        </authorList>
    </citation>
    <scope>NUCLEOTIDE SEQUENCE [LARGE SCALE GENOMIC DNA]</scope>
</reference>
<proteinExistence type="predicted"/>